<dbReference type="InterPro" id="IPR037121">
    <property type="entry name" value="Ribosomal_bL25_C"/>
</dbReference>
<feature type="domain" description="Large ribosomal subunit protein bL25 L25" evidence="6">
    <location>
        <begin position="6"/>
        <end position="94"/>
    </location>
</feature>
<dbReference type="PANTHER" id="PTHR33284">
    <property type="entry name" value="RIBOSOMAL PROTEIN L25/GLN-TRNA SYNTHETASE, ANTI-CODON-BINDING DOMAIN-CONTAINING PROTEIN"/>
    <property type="match status" value="1"/>
</dbReference>
<dbReference type="GO" id="GO:0022625">
    <property type="term" value="C:cytosolic large ribosomal subunit"/>
    <property type="evidence" value="ECO:0007669"/>
    <property type="project" value="TreeGrafter"/>
</dbReference>
<evidence type="ECO:0000313" key="9">
    <source>
        <dbReference type="Proteomes" id="UP000184139"/>
    </source>
</evidence>
<keyword evidence="3 5" id="KW-0689">Ribosomal protein</keyword>
<dbReference type="AlphaFoldDB" id="A0A1M5W6H9"/>
<keyword evidence="1 5" id="KW-0699">rRNA-binding</keyword>
<dbReference type="PANTHER" id="PTHR33284:SF1">
    <property type="entry name" value="RIBOSOMAL PROTEIN L25_GLN-TRNA SYNTHETASE, ANTI-CODON-BINDING DOMAIN-CONTAINING PROTEIN"/>
    <property type="match status" value="1"/>
</dbReference>
<evidence type="ECO:0000256" key="5">
    <source>
        <dbReference type="HAMAP-Rule" id="MF_01334"/>
    </source>
</evidence>
<dbReference type="InterPro" id="IPR020930">
    <property type="entry name" value="Ribosomal_uL5_bac-type"/>
</dbReference>
<dbReference type="CDD" id="cd00495">
    <property type="entry name" value="Ribosomal_L25_TL5_CTC"/>
    <property type="match status" value="1"/>
</dbReference>
<dbReference type="Pfam" id="PF01386">
    <property type="entry name" value="Ribosomal_L25p"/>
    <property type="match status" value="1"/>
</dbReference>
<dbReference type="RefSeq" id="WP_073375846.1">
    <property type="nucleotide sequence ID" value="NZ_FQXS01000011.1"/>
</dbReference>
<keyword evidence="4 5" id="KW-0687">Ribonucleoprotein</keyword>
<dbReference type="Pfam" id="PF14693">
    <property type="entry name" value="Ribosomal_TL5_C"/>
    <property type="match status" value="1"/>
</dbReference>
<dbReference type="Gene3D" id="2.170.120.20">
    <property type="entry name" value="Ribosomal protein L25, beta domain"/>
    <property type="match status" value="1"/>
</dbReference>
<evidence type="ECO:0000259" key="7">
    <source>
        <dbReference type="Pfam" id="PF14693"/>
    </source>
</evidence>
<dbReference type="GO" id="GO:0008097">
    <property type="term" value="F:5S rRNA binding"/>
    <property type="evidence" value="ECO:0007669"/>
    <property type="project" value="InterPro"/>
</dbReference>
<evidence type="ECO:0000256" key="1">
    <source>
        <dbReference type="ARBA" id="ARBA00022730"/>
    </source>
</evidence>
<name>A0A1M5W6H9_9BACT</name>
<feature type="domain" description="Large ribosomal subunit protein bL25 beta" evidence="7">
    <location>
        <begin position="105"/>
        <end position="184"/>
    </location>
</feature>
<protein>
    <recommendedName>
        <fullName evidence="5">Large ribosomal subunit protein bL25</fullName>
    </recommendedName>
    <alternativeName>
        <fullName evidence="5">General stress protein CTC</fullName>
    </alternativeName>
</protein>
<reference evidence="8 9" key="1">
    <citation type="submission" date="2016-11" db="EMBL/GenBank/DDBJ databases">
        <authorList>
            <person name="Jaros S."/>
            <person name="Januszkiewicz K."/>
            <person name="Wedrychowicz H."/>
        </authorList>
    </citation>
    <scope>NUCLEOTIDE SEQUENCE [LARGE SCALE GENOMIC DNA]</scope>
    <source>
        <strain evidence="8 9">DSM 9705</strain>
    </source>
</reference>
<proteinExistence type="inferred from homology"/>
<dbReference type="InterPro" id="IPR011035">
    <property type="entry name" value="Ribosomal_bL25/Gln-tRNA_synth"/>
</dbReference>
<accession>A0A1M5W6H9</accession>
<keyword evidence="9" id="KW-1185">Reference proteome</keyword>
<organism evidence="8 9">
    <name type="scientific">Desulfofustis glycolicus DSM 9705</name>
    <dbReference type="NCBI Taxonomy" id="1121409"/>
    <lineage>
        <taxon>Bacteria</taxon>
        <taxon>Pseudomonadati</taxon>
        <taxon>Thermodesulfobacteriota</taxon>
        <taxon>Desulfobulbia</taxon>
        <taxon>Desulfobulbales</taxon>
        <taxon>Desulfocapsaceae</taxon>
        <taxon>Desulfofustis</taxon>
    </lineage>
</organism>
<evidence type="ECO:0000256" key="4">
    <source>
        <dbReference type="ARBA" id="ARBA00023274"/>
    </source>
</evidence>
<dbReference type="NCBIfam" id="TIGR00731">
    <property type="entry name" value="bL25_bact_ctc"/>
    <property type="match status" value="1"/>
</dbReference>
<evidence type="ECO:0000256" key="2">
    <source>
        <dbReference type="ARBA" id="ARBA00022884"/>
    </source>
</evidence>
<gene>
    <name evidence="5" type="primary">rplY</name>
    <name evidence="5" type="synonym">ctc</name>
    <name evidence="8" type="ORF">SAMN02745124_02108</name>
</gene>
<comment type="similarity">
    <text evidence="5">Belongs to the bacterial ribosomal protein bL25 family. CTC subfamily.</text>
</comment>
<dbReference type="InterPro" id="IPR001021">
    <property type="entry name" value="Ribosomal_bL25_long"/>
</dbReference>
<dbReference type="Gene3D" id="2.40.240.10">
    <property type="entry name" value="Ribosomal Protein L25, Chain P"/>
    <property type="match status" value="1"/>
</dbReference>
<evidence type="ECO:0000256" key="3">
    <source>
        <dbReference type="ARBA" id="ARBA00022980"/>
    </source>
</evidence>
<evidence type="ECO:0000259" key="6">
    <source>
        <dbReference type="Pfam" id="PF01386"/>
    </source>
</evidence>
<dbReference type="GO" id="GO:0006412">
    <property type="term" value="P:translation"/>
    <property type="evidence" value="ECO:0007669"/>
    <property type="project" value="UniProtKB-UniRule"/>
</dbReference>
<dbReference type="STRING" id="1121409.SAMN02745124_02108"/>
<evidence type="ECO:0000313" key="8">
    <source>
        <dbReference type="EMBL" id="SHH83122.1"/>
    </source>
</evidence>
<dbReference type="HAMAP" id="MF_01334">
    <property type="entry name" value="Ribosomal_bL25_CTC"/>
    <property type="match status" value="1"/>
</dbReference>
<dbReference type="EMBL" id="FQXS01000011">
    <property type="protein sequence ID" value="SHH83122.1"/>
    <property type="molecule type" value="Genomic_DNA"/>
</dbReference>
<dbReference type="InterPro" id="IPR020056">
    <property type="entry name" value="Rbsml_bL25/Gln-tRNA_synth_N"/>
</dbReference>
<dbReference type="InterPro" id="IPR020057">
    <property type="entry name" value="Ribosomal_bL25_b-dom"/>
</dbReference>
<comment type="function">
    <text evidence="5">This is one of the proteins that binds to the 5S RNA in the ribosome where it forms part of the central protuberance.</text>
</comment>
<sequence length="184" mass="20109">MIRKELTAALRDSFGKGPMRRLRAAGRTPAIAYGHGKEAMPLQFETKELFQELVDLQGRNAVLTLKIDDGSERNVIVKELQSDPVRDFLFHADFQEIDLDKPAVFSVPLRFTGKAKGVEFGGIQTIENTAIQLKGLPLDIPDDCEVNVRPLAIGDKITAGQLAVPESVTLVSDPDDVCISIVAP</sequence>
<comment type="subunit">
    <text evidence="5">Part of the 50S ribosomal subunit; part of the 5S rRNA/L5/L18/L25 subcomplex. Contacts the 5S rRNA. Binds to the 5S rRNA independently of L5 and L18.</text>
</comment>
<dbReference type="Proteomes" id="UP000184139">
    <property type="component" value="Unassembled WGS sequence"/>
</dbReference>
<dbReference type="GO" id="GO:0003735">
    <property type="term" value="F:structural constituent of ribosome"/>
    <property type="evidence" value="ECO:0007669"/>
    <property type="project" value="InterPro"/>
</dbReference>
<dbReference type="InterPro" id="IPR029751">
    <property type="entry name" value="Ribosomal_L25_dom"/>
</dbReference>
<keyword evidence="2 5" id="KW-0694">RNA-binding</keyword>
<dbReference type="OrthoDB" id="9786489at2"/>
<dbReference type="SUPFAM" id="SSF50715">
    <property type="entry name" value="Ribosomal protein L25-like"/>
    <property type="match status" value="1"/>
</dbReference>